<protein>
    <submittedName>
        <fullName evidence="3">DNA repair exonuclease</fullName>
        <ecNumber evidence="3">3.1.-.-</ecNumber>
    </submittedName>
</protein>
<dbReference type="PANTHER" id="PTHR30337">
    <property type="entry name" value="COMPONENT OF ATP-DEPENDENT DSDNA EXONUCLEASE"/>
    <property type="match status" value="1"/>
</dbReference>
<evidence type="ECO:0000259" key="2">
    <source>
        <dbReference type="Pfam" id="PF00149"/>
    </source>
</evidence>
<dbReference type="InterPro" id="IPR014576">
    <property type="entry name" value="Pesterase_YhaO"/>
</dbReference>
<keyword evidence="3" id="KW-0540">Nuclease</keyword>
<accession>A0ABZ2CGE6</accession>
<keyword evidence="1 3" id="KW-0378">Hydrolase</keyword>
<dbReference type="InterPro" id="IPR029052">
    <property type="entry name" value="Metallo-depent_PP-like"/>
</dbReference>
<evidence type="ECO:0000256" key="1">
    <source>
        <dbReference type="ARBA" id="ARBA00022801"/>
    </source>
</evidence>
<dbReference type="EC" id="3.1.-.-" evidence="3"/>
<dbReference type="Gene3D" id="3.60.21.10">
    <property type="match status" value="1"/>
</dbReference>
<dbReference type="RefSeq" id="WP_338451324.1">
    <property type="nucleotide sequence ID" value="NZ_CP137640.1"/>
</dbReference>
<proteinExistence type="predicted"/>
<evidence type="ECO:0000313" key="4">
    <source>
        <dbReference type="Proteomes" id="UP001357223"/>
    </source>
</evidence>
<dbReference type="SUPFAM" id="SSF56300">
    <property type="entry name" value="Metallo-dependent phosphatases"/>
    <property type="match status" value="1"/>
</dbReference>
<dbReference type="InterPro" id="IPR050535">
    <property type="entry name" value="DNA_Repair-Maintenance_Comp"/>
</dbReference>
<organism evidence="3 4">
    <name type="scientific">Niallia oryzisoli</name>
    <dbReference type="NCBI Taxonomy" id="1737571"/>
    <lineage>
        <taxon>Bacteria</taxon>
        <taxon>Bacillati</taxon>
        <taxon>Bacillota</taxon>
        <taxon>Bacilli</taxon>
        <taxon>Bacillales</taxon>
        <taxon>Bacillaceae</taxon>
        <taxon>Niallia</taxon>
    </lineage>
</organism>
<keyword evidence="4" id="KW-1185">Reference proteome</keyword>
<dbReference type="Pfam" id="PF00149">
    <property type="entry name" value="Metallophos"/>
    <property type="match status" value="1"/>
</dbReference>
<dbReference type="InterPro" id="IPR041796">
    <property type="entry name" value="Mre11_N"/>
</dbReference>
<dbReference type="InterPro" id="IPR004843">
    <property type="entry name" value="Calcineurin-like_PHP"/>
</dbReference>
<dbReference type="CDD" id="cd00840">
    <property type="entry name" value="MPP_Mre11_N"/>
    <property type="match status" value="1"/>
</dbReference>
<gene>
    <name evidence="3" type="ORF">R4Z09_05420</name>
</gene>
<evidence type="ECO:0000313" key="3">
    <source>
        <dbReference type="EMBL" id="WVX82422.1"/>
    </source>
</evidence>
<dbReference type="Proteomes" id="UP001357223">
    <property type="component" value="Chromosome"/>
</dbReference>
<dbReference type="PANTHER" id="PTHR30337:SF7">
    <property type="entry name" value="PHOSPHOESTERASE"/>
    <property type="match status" value="1"/>
</dbReference>
<keyword evidence="3" id="KW-0269">Exonuclease</keyword>
<reference evidence="3 4" key="1">
    <citation type="submission" date="2023-10" db="EMBL/GenBank/DDBJ databases">
        <title>Niallia locisalis sp.nov. isolated from a salt pond sample.</title>
        <authorList>
            <person name="Li X.-J."/>
            <person name="Dong L."/>
        </authorList>
    </citation>
    <scope>NUCLEOTIDE SEQUENCE [LARGE SCALE GENOMIC DNA]</scope>
    <source>
        <strain evidence="3 4">DSM 29761</strain>
    </source>
</reference>
<name>A0ABZ2CGE6_9BACI</name>
<sequence>MKEITFIHAADLHLDSPMTGLSHLPKEIFERLKESTFASLKKITNAAIQHQVDFVILAGDLFDEQDRSVRAQTRLRKEMERLEAHHIHVYVVHGNHDHLNGTWVHLDMPENVHVFGGQAEVKTFTKPDIITRLYGFSYEKRHVTENRLHEYIKKDGADFHIGILHGHHESSSEHRSYAPFRLKELLEKNFDYWALGHIHKRMILHENPYIIYPGNIQGRNKKETGKKGCYLVSLNGSETKLEFIDTASIQWEEMLLNGQEVNHFQDLYALCQRAIEEKRVPRKGMLLSITLQNLHLEEKELTSVLNGDLLQALQEEEKEEDSFVWTMKLNVEQSFSWDRDQLERESDFYVELFHTADHFEQITESISPLFEHPSAVKFLAPLSEKEKQDLQQQALHTLLGLLQKN</sequence>
<dbReference type="PIRSF" id="PIRSF033091">
    <property type="entry name" value="Pesterase_YhaO"/>
    <property type="match status" value="1"/>
</dbReference>
<dbReference type="EMBL" id="CP137640">
    <property type="protein sequence ID" value="WVX82422.1"/>
    <property type="molecule type" value="Genomic_DNA"/>
</dbReference>
<feature type="domain" description="Calcineurin-like phosphoesterase" evidence="2">
    <location>
        <begin position="5"/>
        <end position="200"/>
    </location>
</feature>
<dbReference type="GO" id="GO:0004527">
    <property type="term" value="F:exonuclease activity"/>
    <property type="evidence" value="ECO:0007669"/>
    <property type="project" value="UniProtKB-KW"/>
</dbReference>